<reference evidence="1" key="2">
    <citation type="journal article" date="2020" name="Nat. Commun.">
        <title>Large-scale genome sequencing of mycorrhizal fungi provides insights into the early evolution of symbiotic traits.</title>
        <authorList>
            <person name="Miyauchi S."/>
            <person name="Kiss E."/>
            <person name="Kuo A."/>
            <person name="Drula E."/>
            <person name="Kohler A."/>
            <person name="Sanchez-Garcia M."/>
            <person name="Morin E."/>
            <person name="Andreopoulos B."/>
            <person name="Barry K.W."/>
            <person name="Bonito G."/>
            <person name="Buee M."/>
            <person name="Carver A."/>
            <person name="Chen C."/>
            <person name="Cichocki N."/>
            <person name="Clum A."/>
            <person name="Culley D."/>
            <person name="Crous P.W."/>
            <person name="Fauchery L."/>
            <person name="Girlanda M."/>
            <person name="Hayes R.D."/>
            <person name="Keri Z."/>
            <person name="LaButti K."/>
            <person name="Lipzen A."/>
            <person name="Lombard V."/>
            <person name="Magnuson J."/>
            <person name="Maillard F."/>
            <person name="Murat C."/>
            <person name="Nolan M."/>
            <person name="Ohm R.A."/>
            <person name="Pangilinan J."/>
            <person name="Pereira M.F."/>
            <person name="Perotto S."/>
            <person name="Peter M."/>
            <person name="Pfister S."/>
            <person name="Riley R."/>
            <person name="Sitrit Y."/>
            <person name="Stielow J.B."/>
            <person name="Szollosi G."/>
            <person name="Zifcakova L."/>
            <person name="Stursova M."/>
            <person name="Spatafora J.W."/>
            <person name="Tedersoo L."/>
            <person name="Vaario L.M."/>
            <person name="Yamada A."/>
            <person name="Yan M."/>
            <person name="Wang P."/>
            <person name="Xu J."/>
            <person name="Bruns T."/>
            <person name="Baldrian P."/>
            <person name="Vilgalys R."/>
            <person name="Dunand C."/>
            <person name="Henrissat B."/>
            <person name="Grigoriev I.V."/>
            <person name="Hibbett D."/>
            <person name="Nagy L.G."/>
            <person name="Martin F.M."/>
        </authorList>
    </citation>
    <scope>NUCLEOTIDE SEQUENCE</scope>
    <source>
        <strain evidence="1">P2</strain>
    </source>
</reference>
<reference evidence="1" key="1">
    <citation type="submission" date="2019-10" db="EMBL/GenBank/DDBJ databases">
        <authorList>
            <consortium name="DOE Joint Genome Institute"/>
            <person name="Kuo A."/>
            <person name="Miyauchi S."/>
            <person name="Kiss E."/>
            <person name="Drula E."/>
            <person name="Kohler A."/>
            <person name="Sanchez-Garcia M."/>
            <person name="Andreopoulos B."/>
            <person name="Barry K.W."/>
            <person name="Bonito G."/>
            <person name="Buee M."/>
            <person name="Carver A."/>
            <person name="Chen C."/>
            <person name="Cichocki N."/>
            <person name="Clum A."/>
            <person name="Culley D."/>
            <person name="Crous P.W."/>
            <person name="Fauchery L."/>
            <person name="Girlanda M."/>
            <person name="Hayes R."/>
            <person name="Keri Z."/>
            <person name="Labutti K."/>
            <person name="Lipzen A."/>
            <person name="Lombard V."/>
            <person name="Magnuson J."/>
            <person name="Maillard F."/>
            <person name="Morin E."/>
            <person name="Murat C."/>
            <person name="Nolan M."/>
            <person name="Ohm R."/>
            <person name="Pangilinan J."/>
            <person name="Pereira M."/>
            <person name="Perotto S."/>
            <person name="Peter M."/>
            <person name="Riley R."/>
            <person name="Sitrit Y."/>
            <person name="Stielow B."/>
            <person name="Szollosi G."/>
            <person name="Zifcakova L."/>
            <person name="Stursova M."/>
            <person name="Spatafora J.W."/>
            <person name="Tedersoo L."/>
            <person name="Vaario L.-M."/>
            <person name="Yamada A."/>
            <person name="Yan M."/>
            <person name="Wang P."/>
            <person name="Xu J."/>
            <person name="Bruns T."/>
            <person name="Baldrian P."/>
            <person name="Vilgalys R."/>
            <person name="Henrissat B."/>
            <person name="Grigoriev I.V."/>
            <person name="Hibbett D."/>
            <person name="Nagy L.G."/>
            <person name="Martin F.M."/>
        </authorList>
    </citation>
    <scope>NUCLEOTIDE SEQUENCE</scope>
    <source>
        <strain evidence="1">P2</strain>
    </source>
</reference>
<protein>
    <submittedName>
        <fullName evidence="1">Pali-domain-containing protein</fullName>
    </submittedName>
</protein>
<name>A0ACB6Z2A1_THEGA</name>
<comment type="caution">
    <text evidence="1">The sequence shown here is derived from an EMBL/GenBank/DDBJ whole genome shotgun (WGS) entry which is preliminary data.</text>
</comment>
<keyword evidence="2" id="KW-1185">Reference proteome</keyword>
<dbReference type="EMBL" id="MU118186">
    <property type="protein sequence ID" value="KAF9643791.1"/>
    <property type="molecule type" value="Genomic_DNA"/>
</dbReference>
<gene>
    <name evidence="1" type="ORF">BDM02DRAFT_1316895</name>
</gene>
<proteinExistence type="predicted"/>
<evidence type="ECO:0000313" key="1">
    <source>
        <dbReference type="EMBL" id="KAF9643791.1"/>
    </source>
</evidence>
<sequence>MAASAAFPGLFFCLAACVLLIFVSVSPPTWDSVYFLSTGVGAGRIRFGVFGYTGSTASVGYNFPARFRGYKSVYFLRFLPPLKCKNSSPVLIRRISSDGRLSSSIIHNLTYTLILHPIAAGLSGLAVLFGICGAAYHRSGTVFMSLVSGLAFLCTLIAWVIDMALWGITRKVLRDNGVSAQYGNANWLTLGALVALFIGFFTGACGIFGSYRKRRYHNAY</sequence>
<organism evidence="1 2">
    <name type="scientific">Thelephora ganbajun</name>
    <name type="common">Ganba fungus</name>
    <dbReference type="NCBI Taxonomy" id="370292"/>
    <lineage>
        <taxon>Eukaryota</taxon>
        <taxon>Fungi</taxon>
        <taxon>Dikarya</taxon>
        <taxon>Basidiomycota</taxon>
        <taxon>Agaricomycotina</taxon>
        <taxon>Agaricomycetes</taxon>
        <taxon>Thelephorales</taxon>
        <taxon>Thelephoraceae</taxon>
        <taxon>Thelephora</taxon>
    </lineage>
</organism>
<evidence type="ECO:0000313" key="2">
    <source>
        <dbReference type="Proteomes" id="UP000886501"/>
    </source>
</evidence>
<dbReference type="Proteomes" id="UP000886501">
    <property type="component" value="Unassembled WGS sequence"/>
</dbReference>
<accession>A0ACB6Z2A1</accession>